<reference evidence="2" key="1">
    <citation type="journal article" date="2024" name="Proc. Natl. Acad. Sci. U.S.A.">
        <title>Extraordinary preservation of gene collinearity over three hundred million years revealed in homosporous lycophytes.</title>
        <authorList>
            <person name="Li C."/>
            <person name="Wickell D."/>
            <person name="Kuo L.Y."/>
            <person name="Chen X."/>
            <person name="Nie B."/>
            <person name="Liao X."/>
            <person name="Peng D."/>
            <person name="Ji J."/>
            <person name="Jenkins J."/>
            <person name="Williams M."/>
            <person name="Shu S."/>
            <person name="Plott C."/>
            <person name="Barry K."/>
            <person name="Rajasekar S."/>
            <person name="Grimwood J."/>
            <person name="Han X."/>
            <person name="Sun S."/>
            <person name="Hou Z."/>
            <person name="He W."/>
            <person name="Dai G."/>
            <person name="Sun C."/>
            <person name="Schmutz J."/>
            <person name="Leebens-Mack J.H."/>
            <person name="Li F.W."/>
            <person name="Wang L."/>
        </authorList>
    </citation>
    <scope>NUCLEOTIDE SEQUENCE [LARGE SCALE GENOMIC DNA]</scope>
    <source>
        <strain evidence="2">cv. PW_Plant_1</strain>
    </source>
</reference>
<proteinExistence type="predicted"/>
<comment type="caution">
    <text evidence="1">The sequence shown here is derived from an EMBL/GenBank/DDBJ whole genome shotgun (WGS) entry which is preliminary data.</text>
</comment>
<sequence length="663" mass="75066">MGDDVIYVILIWWLQICHTHSWDSYVPCFHTPIDTVNKENLSGSSFLIWQRHQISSQLLVFSCQNSLSEGKCSVRIQDSYGRERVFHGLNVVVKGPPWLPDVDAFDPLHSFCDRDIVLMQSWGMNVVRLAVMWPGVEATEGSINATHLAAMLSIVRKLNSAGIYTLIEFHQDLFSSQFCGEGLPPWILHHTPTISKQKSSQPSFSSRRELSSHEAASSNLLQSKLSKCKNWVDYAASFPEPLSRRWFADPDEATDSQLKENCKTFDWFWYYISYAVSKSFQDLYENRWGWADRLADYWKVVAKAFRSEPGVLGYELMNEPWAGNFYRNPLLLLPGVADKINLVPFYEKLQAAVRSMDSERIVFFESLTFDNMRSGFSTVPGGERYKNKTVLSYHYYRPPNFSAHQTFSERLKEGEKLGCGTMLTEFFINTGGSNIEWLENNSSTLFGDPLMNVCEPKLLVSDEGPASWLGEKRGSPQAFCHSMEIIRRKKVSQIIGRKESVEDVLAAADSHVQSWIGWAYKPFVSKTGSDIQQSVFNVSGHVNLEVAKKLARTYPRAVFGNIISFSFDPCTADFFLNYRVEGRVLIAANRTVAGAANAATMNSIPSTEIFVHRAFHYATGIDISVSHSCLHVTDLGSRILIDHSNPCLGKLVEIKISRKERHT</sequence>
<keyword evidence="2" id="KW-1185">Reference proteome</keyword>
<gene>
    <name evidence="1" type="ORF">O6H91_09G102100</name>
</gene>
<dbReference type="Proteomes" id="UP001162992">
    <property type="component" value="Chromosome 9"/>
</dbReference>
<protein>
    <submittedName>
        <fullName evidence="1">Uncharacterized protein</fullName>
    </submittedName>
</protein>
<organism evidence="1 2">
    <name type="scientific">Diphasiastrum complanatum</name>
    <name type="common">Issler's clubmoss</name>
    <name type="synonym">Lycopodium complanatum</name>
    <dbReference type="NCBI Taxonomy" id="34168"/>
    <lineage>
        <taxon>Eukaryota</taxon>
        <taxon>Viridiplantae</taxon>
        <taxon>Streptophyta</taxon>
        <taxon>Embryophyta</taxon>
        <taxon>Tracheophyta</taxon>
        <taxon>Lycopodiopsida</taxon>
        <taxon>Lycopodiales</taxon>
        <taxon>Lycopodiaceae</taxon>
        <taxon>Lycopodioideae</taxon>
        <taxon>Diphasiastrum</taxon>
    </lineage>
</organism>
<accession>A0ACC2CSI9</accession>
<name>A0ACC2CSI9_DIPCM</name>
<dbReference type="EMBL" id="CM055100">
    <property type="protein sequence ID" value="KAJ7544991.1"/>
    <property type="molecule type" value="Genomic_DNA"/>
</dbReference>
<evidence type="ECO:0000313" key="2">
    <source>
        <dbReference type="Proteomes" id="UP001162992"/>
    </source>
</evidence>
<evidence type="ECO:0000313" key="1">
    <source>
        <dbReference type="EMBL" id="KAJ7544991.1"/>
    </source>
</evidence>